<proteinExistence type="predicted"/>
<organism evidence="1 2">
    <name type="scientific">Thauera sinica</name>
    <dbReference type="NCBI Taxonomy" id="2665146"/>
    <lineage>
        <taxon>Bacteria</taxon>
        <taxon>Pseudomonadati</taxon>
        <taxon>Pseudomonadota</taxon>
        <taxon>Betaproteobacteria</taxon>
        <taxon>Rhodocyclales</taxon>
        <taxon>Zoogloeaceae</taxon>
        <taxon>Thauera</taxon>
    </lineage>
</organism>
<evidence type="ECO:0000313" key="2">
    <source>
        <dbReference type="Proteomes" id="UP001595974"/>
    </source>
</evidence>
<accession>A0ABW1AW41</accession>
<reference evidence="2" key="1">
    <citation type="journal article" date="2019" name="Int. J. Syst. Evol. Microbiol.">
        <title>The Global Catalogue of Microorganisms (GCM) 10K type strain sequencing project: providing services to taxonomists for standard genome sequencing and annotation.</title>
        <authorList>
            <consortium name="The Broad Institute Genomics Platform"/>
            <consortium name="The Broad Institute Genome Sequencing Center for Infectious Disease"/>
            <person name="Wu L."/>
            <person name="Ma J."/>
        </authorList>
    </citation>
    <scope>NUCLEOTIDE SEQUENCE [LARGE SCALE GENOMIC DNA]</scope>
    <source>
        <strain evidence="2">SHR3</strain>
    </source>
</reference>
<keyword evidence="2" id="KW-1185">Reference proteome</keyword>
<gene>
    <name evidence="1" type="ORF">ACFPTN_19235</name>
</gene>
<dbReference type="RefSeq" id="WP_096452393.1">
    <property type="nucleotide sequence ID" value="NZ_JBHSOG010000094.1"/>
</dbReference>
<evidence type="ECO:0000313" key="1">
    <source>
        <dbReference type="EMBL" id="MFC5771515.1"/>
    </source>
</evidence>
<dbReference type="EMBL" id="JBHSOG010000094">
    <property type="protein sequence ID" value="MFC5771515.1"/>
    <property type="molecule type" value="Genomic_DNA"/>
</dbReference>
<sequence length="89" mass="9555">MSTNALFLVEGGRPNGHAEHWHGGVEQSVDCAIRAGFRIGRRVRIGRIPGAVVGYNISRFGRFCGASYPLLVETEFGVAKCSLHEVAAA</sequence>
<protein>
    <submittedName>
        <fullName evidence="1">Uncharacterized protein</fullName>
    </submittedName>
</protein>
<name>A0ABW1AW41_9RHOO</name>
<dbReference type="Proteomes" id="UP001595974">
    <property type="component" value="Unassembled WGS sequence"/>
</dbReference>
<comment type="caution">
    <text evidence="1">The sequence shown here is derived from an EMBL/GenBank/DDBJ whole genome shotgun (WGS) entry which is preliminary data.</text>
</comment>